<evidence type="ECO:0000313" key="3">
    <source>
        <dbReference type="EMBL" id="SPQ97167.1"/>
    </source>
</evidence>
<dbReference type="EMBL" id="CDSF01000090">
    <property type="protein sequence ID" value="CEO99153.1"/>
    <property type="molecule type" value="Genomic_DNA"/>
</dbReference>
<dbReference type="OrthoDB" id="2309723at2759"/>
<dbReference type="GO" id="GO:0005737">
    <property type="term" value="C:cytoplasm"/>
    <property type="evidence" value="ECO:0007669"/>
    <property type="project" value="TreeGrafter"/>
</dbReference>
<dbReference type="STRING" id="37360.A0A0G4IV17"/>
<dbReference type="Pfam" id="PF13410">
    <property type="entry name" value="GST_C_2"/>
    <property type="match status" value="1"/>
</dbReference>
<dbReference type="GO" id="GO:0004364">
    <property type="term" value="F:glutathione transferase activity"/>
    <property type="evidence" value="ECO:0007669"/>
    <property type="project" value="InterPro"/>
</dbReference>
<dbReference type="EMBL" id="OVEO01000007">
    <property type="protein sequence ID" value="SPQ97167.1"/>
    <property type="molecule type" value="Genomic_DNA"/>
</dbReference>
<reference evidence="3 5" key="2">
    <citation type="submission" date="2018-03" db="EMBL/GenBank/DDBJ databases">
        <authorList>
            <person name="Fogelqvist J."/>
        </authorList>
    </citation>
    <scope>NUCLEOTIDE SEQUENCE [LARGE SCALE GENOMIC DNA]</scope>
</reference>
<evidence type="ECO:0000313" key="2">
    <source>
        <dbReference type="EMBL" id="CEO99153.1"/>
    </source>
</evidence>
<dbReference type="AlphaFoldDB" id="A0A0G4IV17"/>
<dbReference type="InterPro" id="IPR010987">
    <property type="entry name" value="Glutathione-S-Trfase_C-like"/>
</dbReference>
<proteinExistence type="predicted"/>
<evidence type="ECO:0000313" key="4">
    <source>
        <dbReference type="Proteomes" id="UP000039324"/>
    </source>
</evidence>
<dbReference type="Gene3D" id="1.20.1050.10">
    <property type="match status" value="1"/>
</dbReference>
<keyword evidence="3" id="KW-0496">Mitochondrion</keyword>
<sequence>MEDVVGAMHAFGHEEGRLEGHLAPKRSCASGRYLLLAVAACPESHQALIVHKLKRLDGVVPIVLANTQLAANGWAFPDGCPLPSQSLNDLYDRTMGDEGPYRDVKTLPVLYDSQTGRIVNNNPTQILTMLNQEFDFLSDEEAQQAAVDVCPPSLQPRCLEMLARLNRDVSSAIRAAGFAVSQDGYNRRVAELFQHLEHLEQSLSKSRFLLGSDLTLPDIALFTILLRFELVYYSLFKCNLRPLSFFPKLTDFVKDVYQMEGVADTVDFDVIKAHYYTSFASINPSRVLAAGPDMTWLETACKATQPPTAA</sequence>
<dbReference type="InterPro" id="IPR016639">
    <property type="entry name" value="GST_Omega/GSH"/>
</dbReference>
<organism evidence="2 4">
    <name type="scientific">Plasmodiophora brassicae</name>
    <name type="common">Clubroot disease agent</name>
    <dbReference type="NCBI Taxonomy" id="37360"/>
    <lineage>
        <taxon>Eukaryota</taxon>
        <taxon>Sar</taxon>
        <taxon>Rhizaria</taxon>
        <taxon>Endomyxa</taxon>
        <taxon>Phytomyxea</taxon>
        <taxon>Plasmodiophorida</taxon>
        <taxon>Plasmodiophoridae</taxon>
        <taxon>Plasmodiophora</taxon>
    </lineage>
</organism>
<keyword evidence="4" id="KW-1185">Reference proteome</keyword>
<name>A0A0G4IV17_PLABS</name>
<protein>
    <recommendedName>
        <fullName evidence="1">GST C-terminal domain-containing protein</fullName>
    </recommendedName>
</protein>
<dbReference type="InterPro" id="IPR036282">
    <property type="entry name" value="Glutathione-S-Trfase_C_sf"/>
</dbReference>
<dbReference type="Proteomes" id="UP000290189">
    <property type="component" value="Unassembled WGS sequence"/>
</dbReference>
<reference evidence="2 4" key="1">
    <citation type="submission" date="2015-02" db="EMBL/GenBank/DDBJ databases">
        <authorList>
            <person name="Chooi Y.-H."/>
        </authorList>
    </citation>
    <scope>NUCLEOTIDE SEQUENCE [LARGE SCALE GENOMIC DNA]</scope>
    <source>
        <strain evidence="2">E3</strain>
    </source>
</reference>
<dbReference type="OMA" id="TYGCPWA"/>
<dbReference type="PANTHER" id="PTHR32419:SF6">
    <property type="entry name" value="GLUTATHIONE S-TRANSFERASE OMEGA-LIKE 1-RELATED"/>
    <property type="match status" value="1"/>
</dbReference>
<dbReference type="PANTHER" id="PTHR32419">
    <property type="entry name" value="GLUTATHIONYL-HYDROQUINONE REDUCTASE"/>
    <property type="match status" value="1"/>
</dbReference>
<evidence type="ECO:0000259" key="1">
    <source>
        <dbReference type="PROSITE" id="PS50405"/>
    </source>
</evidence>
<feature type="domain" description="GST C-terminal" evidence="1">
    <location>
        <begin position="131"/>
        <end position="279"/>
    </location>
</feature>
<geneLocation type="mitochondrion" evidence="3"/>
<dbReference type="SUPFAM" id="SSF47616">
    <property type="entry name" value="GST C-terminal domain-like"/>
    <property type="match status" value="1"/>
</dbReference>
<evidence type="ECO:0000313" key="5">
    <source>
        <dbReference type="Proteomes" id="UP000290189"/>
    </source>
</evidence>
<gene>
    <name evidence="2" type="ORF">PBRA_001058</name>
    <name evidence="3" type="ORF">PLBR_LOCUS4382</name>
</gene>
<dbReference type="Proteomes" id="UP000039324">
    <property type="component" value="Unassembled WGS sequence"/>
</dbReference>
<dbReference type="Gene3D" id="3.40.30.10">
    <property type="entry name" value="Glutaredoxin"/>
    <property type="match status" value="1"/>
</dbReference>
<accession>A0A0G4IV17</accession>
<dbReference type="PROSITE" id="PS50405">
    <property type="entry name" value="GST_CTER"/>
    <property type="match status" value="1"/>
</dbReference>